<dbReference type="InterPro" id="IPR002347">
    <property type="entry name" value="SDR_fam"/>
</dbReference>
<dbReference type="Pfam" id="PF00106">
    <property type="entry name" value="adh_short"/>
    <property type="match status" value="1"/>
</dbReference>
<sequence>MNNAAVLITGCSTGVGAAAARQFLALGHPVYATARQPESLEDLAAAGAVTMALDVLSDDSITAAVKRVEADHGAVGVLVNNAAYGIQGAMETADLDAIRTMFDTNLFGLARTAQLALPAMRARRTGRIINISSMGGHFSLPGAGFLHATKHAVEAVSDAQRLELKPFGIHVAIVEPGPIRSAFHGKINATLPSAPDSGPYADFHEAVRTRIERAYEPRPWNLVLEPDDVAKAILRAATARRPRARYPVGLMAHGTKVLTRILPDSGIDGLTRLLFPVPRQQD</sequence>
<proteinExistence type="inferred from homology"/>
<dbReference type="EMBL" id="BAAAZO010000002">
    <property type="protein sequence ID" value="GAA3600437.1"/>
    <property type="molecule type" value="Genomic_DNA"/>
</dbReference>
<reference evidence="4" key="1">
    <citation type="journal article" date="2019" name="Int. J. Syst. Evol. Microbiol.">
        <title>The Global Catalogue of Microorganisms (GCM) 10K type strain sequencing project: providing services to taxonomists for standard genome sequencing and annotation.</title>
        <authorList>
            <consortium name="The Broad Institute Genomics Platform"/>
            <consortium name="The Broad Institute Genome Sequencing Center for Infectious Disease"/>
            <person name="Wu L."/>
            <person name="Ma J."/>
        </authorList>
    </citation>
    <scope>NUCLEOTIDE SEQUENCE [LARGE SCALE GENOMIC DNA]</scope>
    <source>
        <strain evidence="4">JCM 16902</strain>
    </source>
</reference>
<organism evidence="3 4">
    <name type="scientific">Kineosporia mesophila</name>
    <dbReference type="NCBI Taxonomy" id="566012"/>
    <lineage>
        <taxon>Bacteria</taxon>
        <taxon>Bacillati</taxon>
        <taxon>Actinomycetota</taxon>
        <taxon>Actinomycetes</taxon>
        <taxon>Kineosporiales</taxon>
        <taxon>Kineosporiaceae</taxon>
        <taxon>Kineosporia</taxon>
    </lineage>
</organism>
<name>A0ABP6Z729_9ACTN</name>
<keyword evidence="2" id="KW-0560">Oxidoreductase</keyword>
<comment type="caution">
    <text evidence="3">The sequence shown here is derived from an EMBL/GenBank/DDBJ whole genome shotgun (WGS) entry which is preliminary data.</text>
</comment>
<evidence type="ECO:0000313" key="4">
    <source>
        <dbReference type="Proteomes" id="UP001501074"/>
    </source>
</evidence>
<dbReference type="Proteomes" id="UP001501074">
    <property type="component" value="Unassembled WGS sequence"/>
</dbReference>
<evidence type="ECO:0000256" key="2">
    <source>
        <dbReference type="ARBA" id="ARBA00023002"/>
    </source>
</evidence>
<accession>A0ABP6Z729</accession>
<dbReference type="RefSeq" id="WP_231486252.1">
    <property type="nucleotide sequence ID" value="NZ_BAAAZO010000002.1"/>
</dbReference>
<dbReference type="InterPro" id="IPR036291">
    <property type="entry name" value="NAD(P)-bd_dom_sf"/>
</dbReference>
<dbReference type="CDD" id="cd05374">
    <property type="entry name" value="17beta-HSD-like_SDR_c"/>
    <property type="match status" value="1"/>
</dbReference>
<comment type="similarity">
    <text evidence="1">Belongs to the short-chain dehydrogenases/reductases (SDR) family.</text>
</comment>
<evidence type="ECO:0000256" key="1">
    <source>
        <dbReference type="ARBA" id="ARBA00006484"/>
    </source>
</evidence>
<dbReference type="SUPFAM" id="SSF51735">
    <property type="entry name" value="NAD(P)-binding Rossmann-fold domains"/>
    <property type="match status" value="1"/>
</dbReference>
<dbReference type="PANTHER" id="PTHR44169:SF6">
    <property type="entry name" value="NADPH-DEPENDENT 1-ACYLDIHYDROXYACETONE PHOSPHATE REDUCTASE"/>
    <property type="match status" value="1"/>
</dbReference>
<dbReference type="Gene3D" id="3.40.50.720">
    <property type="entry name" value="NAD(P)-binding Rossmann-like Domain"/>
    <property type="match status" value="1"/>
</dbReference>
<protein>
    <submittedName>
        <fullName evidence="3">Oxidoreductase</fullName>
    </submittedName>
</protein>
<dbReference type="PRINTS" id="PR00081">
    <property type="entry name" value="GDHRDH"/>
</dbReference>
<gene>
    <name evidence="3" type="ORF">GCM10022223_15030</name>
</gene>
<dbReference type="PANTHER" id="PTHR44169">
    <property type="entry name" value="NADPH-DEPENDENT 1-ACYLDIHYDROXYACETONE PHOSPHATE REDUCTASE"/>
    <property type="match status" value="1"/>
</dbReference>
<evidence type="ECO:0000313" key="3">
    <source>
        <dbReference type="EMBL" id="GAA3600437.1"/>
    </source>
</evidence>
<keyword evidence="4" id="KW-1185">Reference proteome</keyword>